<dbReference type="InterPro" id="IPR010819">
    <property type="entry name" value="AGE/CE"/>
</dbReference>
<evidence type="ECO:0000256" key="2">
    <source>
        <dbReference type="ARBA" id="ARBA00023235"/>
    </source>
</evidence>
<organism evidence="3 4">
    <name type="scientific">Litoreibacter janthinus</name>
    <dbReference type="NCBI Taxonomy" id="670154"/>
    <lineage>
        <taxon>Bacteria</taxon>
        <taxon>Pseudomonadati</taxon>
        <taxon>Pseudomonadota</taxon>
        <taxon>Alphaproteobacteria</taxon>
        <taxon>Rhodobacterales</taxon>
        <taxon>Roseobacteraceae</taxon>
        <taxon>Litoreibacter</taxon>
    </lineage>
</organism>
<dbReference type="AlphaFoldDB" id="A0A1I6GQR0"/>
<protein>
    <submittedName>
        <fullName evidence="3">Mannose-6-phosphate isomerase</fullName>
    </submittedName>
</protein>
<dbReference type="InterPro" id="IPR008928">
    <property type="entry name" value="6-hairpin_glycosidase_sf"/>
</dbReference>
<dbReference type="Pfam" id="PF07221">
    <property type="entry name" value="GlcNAc_2-epim"/>
    <property type="match status" value="1"/>
</dbReference>
<dbReference type="SUPFAM" id="SSF48208">
    <property type="entry name" value="Six-hairpin glycosidases"/>
    <property type="match status" value="1"/>
</dbReference>
<evidence type="ECO:0000313" key="3">
    <source>
        <dbReference type="EMBL" id="SFR44377.1"/>
    </source>
</evidence>
<gene>
    <name evidence="3" type="ORF">SAMN04488002_1836</name>
</gene>
<keyword evidence="4" id="KW-1185">Reference proteome</keyword>
<dbReference type="STRING" id="670154.SAMN04488002_1836"/>
<comment type="similarity">
    <text evidence="1">Belongs to the N-acylglucosamine 2-epimerase family.</text>
</comment>
<dbReference type="InterPro" id="IPR012341">
    <property type="entry name" value="6hp_glycosidase-like_sf"/>
</dbReference>
<dbReference type="GO" id="GO:0016853">
    <property type="term" value="F:isomerase activity"/>
    <property type="evidence" value="ECO:0007669"/>
    <property type="project" value="UniProtKB-KW"/>
</dbReference>
<dbReference type="EMBL" id="FOYO01000001">
    <property type="protein sequence ID" value="SFR44377.1"/>
    <property type="molecule type" value="Genomic_DNA"/>
</dbReference>
<keyword evidence="2 3" id="KW-0413">Isomerase</keyword>
<sequence length="402" mass="44640">MPSNKTDAMESRSPDKRDATDWSRWFWQVFLKDWLVRVQDGQYGVFDALDDTGAPDIAAGKSVLAQARTLFTLSHIALLFGDPEIVSAARRQVAFLDTFRNVRGLYRNRTQRDGTPTGKDEDDVARSYDQTFVILGLVTWNNLSPSDEVSRLIDDCWSAIQTHLTDPDTGLLLNDDTGEISNPAQNPHMHLYEACLQANRMTGDALWLTRAAELRGLGLQYFMDQSSGSIAEFLTPDLSPLPGADGHRREVGHQCEWAWLLLEEADLASTPALAATAMRLSDFADSHGFAQDGILKGAAYYAVSDEGKVAENSFLLWPQTEAIKLLAHRYMAGDQIAGDRARAMLCLMFERWFSGRPSYINQLGSDGQVLWPAALTRLMYHVVLAMTEGARAGLWAGNTNCK</sequence>
<evidence type="ECO:0000256" key="1">
    <source>
        <dbReference type="ARBA" id="ARBA00008558"/>
    </source>
</evidence>
<dbReference type="PANTHER" id="PTHR15108">
    <property type="entry name" value="N-ACYLGLUCOSAMINE-2-EPIMERASE"/>
    <property type="match status" value="1"/>
</dbReference>
<dbReference type="OrthoDB" id="9806359at2"/>
<accession>A0A1I6GQR0</accession>
<name>A0A1I6GQR0_9RHOB</name>
<dbReference type="GO" id="GO:0005975">
    <property type="term" value="P:carbohydrate metabolic process"/>
    <property type="evidence" value="ECO:0007669"/>
    <property type="project" value="InterPro"/>
</dbReference>
<reference evidence="4" key="1">
    <citation type="submission" date="2016-10" db="EMBL/GenBank/DDBJ databases">
        <authorList>
            <person name="Varghese N."/>
            <person name="Submissions S."/>
        </authorList>
    </citation>
    <scope>NUCLEOTIDE SEQUENCE [LARGE SCALE GENOMIC DNA]</scope>
    <source>
        <strain evidence="4">DSM 26921</strain>
    </source>
</reference>
<dbReference type="Gene3D" id="1.50.10.10">
    <property type="match status" value="1"/>
</dbReference>
<proteinExistence type="inferred from homology"/>
<dbReference type="Proteomes" id="UP000199658">
    <property type="component" value="Unassembled WGS sequence"/>
</dbReference>
<dbReference type="RefSeq" id="WP_090215655.1">
    <property type="nucleotide sequence ID" value="NZ_FOYO01000001.1"/>
</dbReference>
<evidence type="ECO:0000313" key="4">
    <source>
        <dbReference type="Proteomes" id="UP000199658"/>
    </source>
</evidence>